<proteinExistence type="predicted"/>
<dbReference type="GO" id="GO:0008168">
    <property type="term" value="F:methyltransferase activity"/>
    <property type="evidence" value="ECO:0007669"/>
    <property type="project" value="UniProtKB-KW"/>
</dbReference>
<dbReference type="EMBL" id="RAVZ01000032">
    <property type="protein sequence ID" value="RKG92091.1"/>
    <property type="molecule type" value="Genomic_DNA"/>
</dbReference>
<dbReference type="InterPro" id="IPR029063">
    <property type="entry name" value="SAM-dependent_MTases_sf"/>
</dbReference>
<keyword evidence="3" id="KW-1185">Reference proteome</keyword>
<dbReference type="CDD" id="cd02440">
    <property type="entry name" value="AdoMet_MTases"/>
    <property type="match status" value="1"/>
</dbReference>
<protein>
    <submittedName>
        <fullName evidence="2">Class I SAM-dependent methyltransferase</fullName>
    </submittedName>
</protein>
<sequence>MALRTVIPPPLEEPQLYTDLASWWPLFSPPEEYVEEAEDLLDILRTAAEGPATTMLELGAGGGSLAFHLKTHFTLTLTDRAPEMVAVSRAVNPECEHRVGDMTSLRLGRTFDRVMVHDAIMYAADRDSARATVQTAVAHCRPGGAVVLLPDYVRETFEPSTESGGHDSPDGRGMRYLMWTWDPDPEDETFETAFAYLLREADGTVSMSQERHCFGLFRREDWLTWMREAGCPATTRRDPWNREVIIGVRESSGGG</sequence>
<dbReference type="Gene3D" id="2.20.130.10">
    <property type="entry name" value="CAC2371-like domains"/>
    <property type="match status" value="1"/>
</dbReference>
<dbReference type="SUPFAM" id="SSF53335">
    <property type="entry name" value="S-adenosyl-L-methionine-dependent methyltransferases"/>
    <property type="match status" value="1"/>
</dbReference>
<evidence type="ECO:0000313" key="2">
    <source>
        <dbReference type="EMBL" id="RKG92091.1"/>
    </source>
</evidence>
<keyword evidence="2" id="KW-0489">Methyltransferase</keyword>
<dbReference type="InterPro" id="IPR041698">
    <property type="entry name" value="Methyltransf_25"/>
</dbReference>
<dbReference type="GO" id="GO:0032259">
    <property type="term" value="P:methylation"/>
    <property type="evidence" value="ECO:0007669"/>
    <property type="project" value="UniProtKB-KW"/>
</dbReference>
<feature type="domain" description="Methyltransferase" evidence="1">
    <location>
        <begin position="56"/>
        <end position="144"/>
    </location>
</feature>
<comment type="caution">
    <text evidence="2">The sequence shown here is derived from an EMBL/GenBank/DDBJ whole genome shotgun (WGS) entry which is preliminary data.</text>
</comment>
<evidence type="ECO:0000259" key="1">
    <source>
        <dbReference type="Pfam" id="PF13649"/>
    </source>
</evidence>
<dbReference type="Pfam" id="PF13649">
    <property type="entry name" value="Methyltransf_25"/>
    <property type="match status" value="1"/>
</dbReference>
<reference evidence="3" key="1">
    <citation type="submission" date="2018-09" db="EMBL/GenBank/DDBJ databases">
        <authorList>
            <person name="Livingstone P.G."/>
            <person name="Whitworth D.E."/>
        </authorList>
    </citation>
    <scope>NUCLEOTIDE SEQUENCE [LARGE SCALE GENOMIC DNA]</scope>
    <source>
        <strain evidence="3">CA054A</strain>
    </source>
</reference>
<name>A0A3A8JNS6_9BACT</name>
<dbReference type="RefSeq" id="WP_120539896.1">
    <property type="nucleotide sequence ID" value="NZ_RAVZ01000032.1"/>
</dbReference>
<evidence type="ECO:0000313" key="3">
    <source>
        <dbReference type="Proteomes" id="UP000268094"/>
    </source>
</evidence>
<dbReference type="AlphaFoldDB" id="A0A3A8JNS6"/>
<dbReference type="Proteomes" id="UP000268094">
    <property type="component" value="Unassembled WGS sequence"/>
</dbReference>
<organism evidence="2 3">
    <name type="scientific">Corallococcus terminator</name>
    <dbReference type="NCBI Taxonomy" id="2316733"/>
    <lineage>
        <taxon>Bacteria</taxon>
        <taxon>Pseudomonadati</taxon>
        <taxon>Myxococcota</taxon>
        <taxon>Myxococcia</taxon>
        <taxon>Myxococcales</taxon>
        <taxon>Cystobacterineae</taxon>
        <taxon>Myxococcaceae</taxon>
        <taxon>Corallococcus</taxon>
    </lineage>
</organism>
<dbReference type="Gene3D" id="3.40.50.150">
    <property type="entry name" value="Vaccinia Virus protein VP39"/>
    <property type="match status" value="1"/>
</dbReference>
<gene>
    <name evidence="2" type="ORF">D7V88_07395</name>
</gene>
<keyword evidence="2" id="KW-0808">Transferase</keyword>
<dbReference type="OrthoDB" id="9765084at2"/>
<accession>A0A3A8JNS6</accession>